<evidence type="ECO:0000313" key="2">
    <source>
        <dbReference type="EMBL" id="TWU06194.1"/>
    </source>
</evidence>
<evidence type="ECO:0000259" key="1">
    <source>
        <dbReference type="Pfam" id="PF04101"/>
    </source>
</evidence>
<protein>
    <submittedName>
        <fullName evidence="2">MurG-like transferase</fullName>
        <ecNumber evidence="2">2.4.1.227</ecNumber>
    </submittedName>
</protein>
<dbReference type="PANTHER" id="PTHR21015:SF28">
    <property type="entry name" value="SLL1722 PROTEIN"/>
    <property type="match status" value="1"/>
</dbReference>
<keyword evidence="2" id="KW-0808">Transferase</keyword>
<dbReference type="EMBL" id="SJPN01000002">
    <property type="protein sequence ID" value="TWU06194.1"/>
    <property type="molecule type" value="Genomic_DNA"/>
</dbReference>
<reference evidence="2 3" key="1">
    <citation type="submission" date="2019-02" db="EMBL/GenBank/DDBJ databases">
        <title>Deep-cultivation of Planctomycetes and their phenomic and genomic characterization uncovers novel biology.</title>
        <authorList>
            <person name="Wiegand S."/>
            <person name="Jogler M."/>
            <person name="Boedeker C."/>
            <person name="Pinto D."/>
            <person name="Vollmers J."/>
            <person name="Rivas-Marin E."/>
            <person name="Kohn T."/>
            <person name="Peeters S.H."/>
            <person name="Heuer A."/>
            <person name="Rast P."/>
            <person name="Oberbeckmann S."/>
            <person name="Bunk B."/>
            <person name="Jeske O."/>
            <person name="Meyerdierks A."/>
            <person name="Storesund J.E."/>
            <person name="Kallscheuer N."/>
            <person name="Luecker S."/>
            <person name="Lage O.M."/>
            <person name="Pohl T."/>
            <person name="Merkel B.J."/>
            <person name="Hornburger P."/>
            <person name="Mueller R.-W."/>
            <person name="Bruemmer F."/>
            <person name="Labrenz M."/>
            <person name="Spormann A.M."/>
            <person name="Op Den Camp H."/>
            <person name="Overmann J."/>
            <person name="Amann R."/>
            <person name="Jetten M.S.M."/>
            <person name="Mascher T."/>
            <person name="Medema M.H."/>
            <person name="Devos D.P."/>
            <person name="Kaster A.-K."/>
            <person name="Ovreas L."/>
            <person name="Rohde M."/>
            <person name="Galperin M.Y."/>
            <person name="Jogler C."/>
        </authorList>
    </citation>
    <scope>NUCLEOTIDE SEQUENCE [LARGE SCALE GENOMIC DNA]</scope>
    <source>
        <strain evidence="2 3">Pla52n</strain>
    </source>
</reference>
<comment type="caution">
    <text evidence="2">The sequence shown here is derived from an EMBL/GenBank/DDBJ whole genome shotgun (WGS) entry which is preliminary data.</text>
</comment>
<dbReference type="OrthoDB" id="9802126at2"/>
<evidence type="ECO:0000313" key="3">
    <source>
        <dbReference type="Proteomes" id="UP000320176"/>
    </source>
</evidence>
<dbReference type="RefSeq" id="WP_146519309.1">
    <property type="nucleotide sequence ID" value="NZ_CP151726.1"/>
</dbReference>
<dbReference type="AlphaFoldDB" id="A0A5C6B6P3"/>
<proteinExistence type="predicted"/>
<feature type="domain" description="Glycosyl transferase family 28 C-terminal" evidence="1">
    <location>
        <begin position="233"/>
        <end position="362"/>
    </location>
</feature>
<sequence length="410" mass="45221">MNLHFPTIKKLGSEPRIALYSHDTMGLGHLRRNILIASILAESPINANVLVVSGAREACHFAMMAGVDCVTLPSLCKDVSGDYTGKHLRWTFRETTSLRSKILASTLNAFSPDVFIVDKVPRGIGNELDEALADIGEKGTTRCVLGLREILDDPATVMKQWIECDAEKTIRDHYDEVWIYGDSAIYDSVQQYAFGCETADRCVYTGFLDQSRRINPSIRRNCPEHQAESIAVCVIGGGQDGMQLASAFASARMPLGWKGILITGPFLPEADRMWLRQTVASKSDCELVENLVEADGYISQADRVVSMAGYNTIASILSFEKPALVVPRMAPRREQWIRANELARHGLLTTLSPDDLTPRAITDWIECPDVPKPTANSVDLGGLDRIVESVNRWLPQRSASSTQPSEVSIV</sequence>
<dbReference type="GO" id="GO:0016758">
    <property type="term" value="F:hexosyltransferase activity"/>
    <property type="evidence" value="ECO:0007669"/>
    <property type="project" value="InterPro"/>
</dbReference>
<keyword evidence="3" id="KW-1185">Reference proteome</keyword>
<dbReference type="Gene3D" id="3.40.50.2000">
    <property type="entry name" value="Glycogen Phosphorylase B"/>
    <property type="match status" value="1"/>
</dbReference>
<dbReference type="EC" id="2.4.1.227" evidence="2"/>
<accession>A0A5C6B6P3</accession>
<dbReference type="Proteomes" id="UP000320176">
    <property type="component" value="Unassembled WGS sequence"/>
</dbReference>
<dbReference type="PANTHER" id="PTHR21015">
    <property type="entry name" value="UDP-N-ACETYLGLUCOSAMINE--N-ACETYLMURAMYL-(PENTAPEPTIDE) PYROPHOSPHORYL-UNDECAPRENOL N-ACETYLGLUCOSAMINE TRANSFERASE 1"/>
    <property type="match status" value="1"/>
</dbReference>
<gene>
    <name evidence="2" type="ORF">Pla52n_19140</name>
</gene>
<keyword evidence="2" id="KW-0328">Glycosyltransferase</keyword>
<name>A0A5C6B6P3_9BACT</name>
<organism evidence="2 3">
    <name type="scientific">Stieleria varia</name>
    <dbReference type="NCBI Taxonomy" id="2528005"/>
    <lineage>
        <taxon>Bacteria</taxon>
        <taxon>Pseudomonadati</taxon>
        <taxon>Planctomycetota</taxon>
        <taxon>Planctomycetia</taxon>
        <taxon>Pirellulales</taxon>
        <taxon>Pirellulaceae</taxon>
        <taxon>Stieleria</taxon>
    </lineage>
</organism>
<dbReference type="SUPFAM" id="SSF53756">
    <property type="entry name" value="UDP-Glycosyltransferase/glycogen phosphorylase"/>
    <property type="match status" value="1"/>
</dbReference>
<dbReference type="InterPro" id="IPR007235">
    <property type="entry name" value="Glyco_trans_28_C"/>
</dbReference>
<dbReference type="Pfam" id="PF04101">
    <property type="entry name" value="Glyco_tran_28_C"/>
    <property type="match status" value="1"/>
</dbReference>